<organism evidence="1 2">
    <name type="scientific">Saprolegnia diclina (strain VS20)</name>
    <dbReference type="NCBI Taxonomy" id="1156394"/>
    <lineage>
        <taxon>Eukaryota</taxon>
        <taxon>Sar</taxon>
        <taxon>Stramenopiles</taxon>
        <taxon>Oomycota</taxon>
        <taxon>Saprolegniomycetes</taxon>
        <taxon>Saprolegniales</taxon>
        <taxon>Saprolegniaceae</taxon>
        <taxon>Saprolegnia</taxon>
    </lineage>
</organism>
<sequence>MELHMEQLRQIVRRAEKRHGQTQHLSLVQVLEAAALEEHPTSTHRDLHRSLLTLALDPEEDWWKKLSRLASTRPSRRAPARDRTASVDRFSDVLSATAASARTTMTMKTSVDGRRARSTMSVADKMTATRALVAVDAQSYESFRRLSMVFTHWTRYVLEARSRRLAPIQLRCLFRWLDRSLPTADPTAVGSTLASVALTKSLHVSSKRMALFLHADATLRSWVLLKVWRAWLQHARADLHRRVTVQHRFYNARHRRARDLLRLWHRYALCVAPKERCMVTRHGQQTVRLLWRAWKAAMRLRGAGHAHVLHTQQRIFQRWRTYYHQRRLQRARVDADAAMASARRLAQVFRAWKTGTLRQQEAAWRGHQARCRRALCRWRTLCVRSHAFGLVQHTYGLRQLRACVVQWRRYLPRQQAKRLLHARCDHVAHLSMRRRALVMWIEQCRRGRYHRLVLARANDHCADRQMQRTWRAWHQLLHTARRRRFLQTTVAAAFRRCDALYWVARWRVSTAAALETQTVDLRNVQTVRKRRFWRLWKARRFHATVAAVLTSQMTSHTKSCAMVLWRRFVAQRQARHARWMTAWACHHRHLQQRSLRRWHETLRQQQRITRLLATAVQNHMGRTFGTWRASVQYGRRLRKVQALARQRHQENVTRGSWHCWRRRFHHQRCAAAYLRQQNDKLRRQLFAAWVATRHWLRHRLEHLQSRQGTAALRRVWRHWQVSVVKTRERKRRSERVRHQWQVLEGHSAWVAWRQVYMARCAAAAKIKTTIAWWRHHFQKQWFFAWRAVARDARALRQRGQDVARRLLGHAVRRCFEQWLVWRQTQQAKHASRVRATHFCLRRAIDTWHAASTFRRRIHVLKPRAMTWQRQRTLRCNMSHWRLWLDRRRQRASSKQRALVHWTRTSLATVFGEWFTARSLLHLVFGAWDQYVVLRHKCHSFMRLVEERWQTVSLGQAYRAWAVYSRKRSHHRRKYLTALHHWHAGLLGACYAHWQQWINLRRQRHAIFRRWATRQQRRAIGQWSDFALCQSEYAALLAAGDATYDNRLQLRVLRGWQVATQHQLWCKQAITHAVCMQTTRCAARVWQHWAAYSAYRVAKRHEAGMALALYHATLLKSIFRKWQTIGHVLASARLALLATTLRLQMLQQLSCFRAWLAFAHTSLRHRRLLTSYLARERKRRLRRLLRAWHACTSERAHRRQLAATHHQSSQLRRGLDGFEASVLLAKQRQRAESTARRFLVRSVERRLWLNFCKWREFTDRKLRAKHALTFALATQTSSCVQHWHRLAQHQRRRRPHVAAMLAARTTRTTWRVLHLWHRQARLQKAVRRAGIEHRLCALDHVFVAWHAYSAAKRHRCHLADDLVTSRQSMLATRVLTLWAAWAHRRCRARTVVLRPHSLCKAYWQRWCRAYKVATYFAWYRMRRVFHLWAAGTDLRRARRTTTAIADAFAIQRTLAFWHQTTRCAANGRQHLHAARILYETQLRRKLLHAWARQCRRRESWWQDAVAVYAATLRRRHVPSVWAAWQTYYSTKKTRAATAKLAASCCEHVRQKHALSRWGVVAQASRLHASHAATATAHWQCVLSGRVLSAWASHVRDTRRLQQQCIRMGQLLMTRVVAQVVAAWVRFTATRQAKAEKQLVAICHRNRMLQGVLFLDWWQWTTRQRLRRRAATHFARRATSAVFAQWRRCLVLRKTESFRSAKEGRIMRACFEHWQTYSTRARTLRSCRVTIVHQRDRACCSRSFQAWRRWTTLRSLSYGARLAYCERLLSRVLDGWRHHIHVHHAAATVRTQSRLVLGQLALDLPATWDAWQCLFRVRHWHRHATYGVVWTGWRVYAVDHKRLQTHSIAIARRAARSLQARALQAWHLHAHHVVLLRRALVAKRQRDHVLTMHLRQRGRQHRQAAFTLWRNAVLAARSFFHCRQRQRNVRIIAVVLAAWRHRSTMARRVREMLRHMASWRTQRAVQVWHQRLIARAHMRVVLSVVDRWRRDQTLHKVWPRWATAASRQKRLRRFSLVREQKVWHEAVRRWQYNIHIIQLATKSRLYARLRLLSKRFGQWRHKANWLKCVRTFTIRVTSQTWRSAYVRHWRLHTQRAAIERSACDYMAQLRCRQALRAWTARKADAVQYRRATRCHLRHLWRRWRSVALDNRASWWYQQTLMRASMTFWRTFCIHEQSVRYHHAVASRRRLKDAWAKWRDYQWKRLATAQARAFARFRRLQTGLDAWLLGIETQAAETTAMEAAATALYAAQLRRQHFRGWSHAIVRTKAQRQRQKAMVHTWLTQRQQRHLNLVWCAWARVSRRHRVLDQHRAMKHTSVTQAAWQHWLRHVEHQRVRAKQVHSAQALWRDILLRRTLHHWHISVVAGRAENLTL</sequence>
<dbReference type="InParanoid" id="T0RXL4"/>
<accession>T0RXL4</accession>
<evidence type="ECO:0000313" key="1">
    <source>
        <dbReference type="EMBL" id="EQC35062.1"/>
    </source>
</evidence>
<dbReference type="OMA" id="NKWKNYC"/>
<dbReference type="GO" id="GO:0019902">
    <property type="term" value="F:phosphatase binding"/>
    <property type="evidence" value="ECO:0007669"/>
    <property type="project" value="TreeGrafter"/>
</dbReference>
<evidence type="ECO:0000313" key="2">
    <source>
        <dbReference type="Proteomes" id="UP000030762"/>
    </source>
</evidence>
<evidence type="ECO:0008006" key="3">
    <source>
        <dbReference type="Google" id="ProtNLM"/>
    </source>
</evidence>
<protein>
    <recommendedName>
        <fullName evidence="3">Sfi1 spindle body domain-containing protein</fullName>
    </recommendedName>
</protein>
<gene>
    <name evidence="1" type="ORF">SDRG_07300</name>
</gene>
<dbReference type="PANTHER" id="PTHR22028:SF9">
    <property type="entry name" value="SFI1 SPINDLE BODY DOMAIN-CONTAINING PROTEIN"/>
    <property type="match status" value="1"/>
</dbReference>
<dbReference type="Proteomes" id="UP000030762">
    <property type="component" value="Unassembled WGS sequence"/>
</dbReference>
<keyword evidence="2" id="KW-1185">Reference proteome</keyword>
<dbReference type="VEuPathDB" id="FungiDB:SDRG_07300"/>
<dbReference type="OrthoDB" id="79906at2759"/>
<proteinExistence type="predicted"/>
<dbReference type="RefSeq" id="XP_008611346.1">
    <property type="nucleotide sequence ID" value="XM_008613124.1"/>
</dbReference>
<dbReference type="STRING" id="1156394.T0RXL4"/>
<name>T0RXL4_SAPDV</name>
<dbReference type="PANTHER" id="PTHR22028">
    <property type="entry name" value="SFI1 SPINDLE BODY DOMAIN-CONTAINING PROTEIN-RELATED"/>
    <property type="match status" value="1"/>
</dbReference>
<dbReference type="InterPro" id="IPR052270">
    <property type="entry name" value="CACF_protein"/>
</dbReference>
<reference evidence="1 2" key="1">
    <citation type="submission" date="2012-04" db="EMBL/GenBank/DDBJ databases">
        <title>The Genome Sequence of Saprolegnia declina VS20.</title>
        <authorList>
            <consortium name="The Broad Institute Genome Sequencing Platform"/>
            <person name="Russ C."/>
            <person name="Nusbaum C."/>
            <person name="Tyler B."/>
            <person name="van West P."/>
            <person name="Dieguez-Uribeondo J."/>
            <person name="de Bruijn I."/>
            <person name="Tripathy S."/>
            <person name="Jiang R."/>
            <person name="Young S.K."/>
            <person name="Zeng Q."/>
            <person name="Gargeya S."/>
            <person name="Fitzgerald M."/>
            <person name="Haas B."/>
            <person name="Abouelleil A."/>
            <person name="Alvarado L."/>
            <person name="Arachchi H.M."/>
            <person name="Berlin A."/>
            <person name="Chapman S.B."/>
            <person name="Goldberg J."/>
            <person name="Griggs A."/>
            <person name="Gujja S."/>
            <person name="Hansen M."/>
            <person name="Howarth C."/>
            <person name="Imamovic A."/>
            <person name="Larimer J."/>
            <person name="McCowen C."/>
            <person name="Montmayeur A."/>
            <person name="Murphy C."/>
            <person name="Neiman D."/>
            <person name="Pearson M."/>
            <person name="Priest M."/>
            <person name="Roberts A."/>
            <person name="Saif S."/>
            <person name="Shea T."/>
            <person name="Sisk P."/>
            <person name="Sykes S."/>
            <person name="Wortman J."/>
            <person name="Nusbaum C."/>
            <person name="Birren B."/>
        </authorList>
    </citation>
    <scope>NUCLEOTIDE SEQUENCE [LARGE SCALE GENOMIC DNA]</scope>
    <source>
        <strain evidence="1 2">VS20</strain>
    </source>
</reference>
<dbReference type="GeneID" id="19948027"/>
<dbReference type="EMBL" id="JH767152">
    <property type="protein sequence ID" value="EQC35062.1"/>
    <property type="molecule type" value="Genomic_DNA"/>
</dbReference>